<protein>
    <submittedName>
        <fullName evidence="2">Uncharacterized protein</fullName>
    </submittedName>
</protein>
<dbReference type="KEGG" id="agv:OJF2_76860"/>
<gene>
    <name evidence="2" type="ORF">OJF2_76860</name>
</gene>
<keyword evidence="3" id="KW-1185">Reference proteome</keyword>
<feature type="transmembrane region" description="Helical" evidence="1">
    <location>
        <begin position="32"/>
        <end position="55"/>
    </location>
</feature>
<keyword evidence="1" id="KW-0812">Transmembrane</keyword>
<organism evidence="2 3">
    <name type="scientific">Aquisphaera giovannonii</name>
    <dbReference type="NCBI Taxonomy" id="406548"/>
    <lineage>
        <taxon>Bacteria</taxon>
        <taxon>Pseudomonadati</taxon>
        <taxon>Planctomycetota</taxon>
        <taxon>Planctomycetia</taxon>
        <taxon>Isosphaerales</taxon>
        <taxon>Isosphaeraceae</taxon>
        <taxon>Aquisphaera</taxon>
    </lineage>
</organism>
<reference evidence="2 3" key="1">
    <citation type="submission" date="2019-08" db="EMBL/GenBank/DDBJ databases">
        <title>Deep-cultivation of Planctomycetes and their phenomic and genomic characterization uncovers novel biology.</title>
        <authorList>
            <person name="Wiegand S."/>
            <person name="Jogler M."/>
            <person name="Boedeker C."/>
            <person name="Pinto D."/>
            <person name="Vollmers J."/>
            <person name="Rivas-Marin E."/>
            <person name="Kohn T."/>
            <person name="Peeters S.H."/>
            <person name="Heuer A."/>
            <person name="Rast P."/>
            <person name="Oberbeckmann S."/>
            <person name="Bunk B."/>
            <person name="Jeske O."/>
            <person name="Meyerdierks A."/>
            <person name="Storesund J.E."/>
            <person name="Kallscheuer N."/>
            <person name="Luecker S."/>
            <person name="Lage O.M."/>
            <person name="Pohl T."/>
            <person name="Merkel B.J."/>
            <person name="Hornburger P."/>
            <person name="Mueller R.-W."/>
            <person name="Bruemmer F."/>
            <person name="Labrenz M."/>
            <person name="Spormann A.M."/>
            <person name="Op den Camp H."/>
            <person name="Overmann J."/>
            <person name="Amann R."/>
            <person name="Jetten M.S.M."/>
            <person name="Mascher T."/>
            <person name="Medema M.H."/>
            <person name="Devos D.P."/>
            <person name="Kaster A.-K."/>
            <person name="Ovreas L."/>
            <person name="Rohde M."/>
            <person name="Galperin M.Y."/>
            <person name="Jogler C."/>
        </authorList>
    </citation>
    <scope>NUCLEOTIDE SEQUENCE [LARGE SCALE GENOMIC DNA]</scope>
    <source>
        <strain evidence="2 3">OJF2</strain>
    </source>
</reference>
<evidence type="ECO:0000313" key="3">
    <source>
        <dbReference type="Proteomes" id="UP000324233"/>
    </source>
</evidence>
<dbReference type="RefSeq" id="WP_148598434.1">
    <property type="nucleotide sequence ID" value="NZ_CP042997.1"/>
</dbReference>
<dbReference type="EMBL" id="CP042997">
    <property type="protein sequence ID" value="QEH39074.1"/>
    <property type="molecule type" value="Genomic_DNA"/>
</dbReference>
<name>A0A5B9WFQ1_9BACT</name>
<dbReference type="AlphaFoldDB" id="A0A5B9WFQ1"/>
<keyword evidence="1" id="KW-0472">Membrane</keyword>
<keyword evidence="1" id="KW-1133">Transmembrane helix</keyword>
<evidence type="ECO:0000256" key="1">
    <source>
        <dbReference type="SAM" id="Phobius"/>
    </source>
</evidence>
<proteinExistence type="predicted"/>
<sequence length="73" mass="7410">MAVIARVLGVSLLTGVLAGGLAVALLRPQAQSWDVVVVLFLACVGAVVGAVAGAAREVVSANRPKTSRWAEAR</sequence>
<accession>A0A5B9WFQ1</accession>
<dbReference type="Proteomes" id="UP000324233">
    <property type="component" value="Chromosome"/>
</dbReference>
<evidence type="ECO:0000313" key="2">
    <source>
        <dbReference type="EMBL" id="QEH39074.1"/>
    </source>
</evidence>